<evidence type="ECO:0000256" key="1">
    <source>
        <dbReference type="ARBA" id="ARBA00004604"/>
    </source>
</evidence>
<feature type="region of interest" description="Disordered" evidence="7">
    <location>
        <begin position="1"/>
        <end position="31"/>
    </location>
</feature>
<keyword evidence="5" id="KW-0539">Nucleus</keyword>
<evidence type="ECO:0000256" key="5">
    <source>
        <dbReference type="ARBA" id="ARBA00023242"/>
    </source>
</evidence>
<dbReference type="AlphaFoldDB" id="A0AA35T4H1"/>
<proteinExistence type="inferred from homology"/>
<evidence type="ECO:0000313" key="9">
    <source>
        <dbReference type="Proteomes" id="UP001174909"/>
    </source>
</evidence>
<evidence type="ECO:0000313" key="8">
    <source>
        <dbReference type="EMBL" id="CAI8041278.1"/>
    </source>
</evidence>
<reference evidence="8" key="1">
    <citation type="submission" date="2023-03" db="EMBL/GenBank/DDBJ databases">
        <authorList>
            <person name="Steffen K."/>
            <person name="Cardenas P."/>
        </authorList>
    </citation>
    <scope>NUCLEOTIDE SEQUENCE</scope>
</reference>
<keyword evidence="3" id="KW-0690">Ribosome biogenesis</keyword>
<comment type="function">
    <text evidence="6">Involved in nucleolar processing of pre-18S ribosomal RNA. Has a role in the nuclear export of 40S pre-ribosomal subunit to the cytoplasm.</text>
</comment>
<evidence type="ECO:0000256" key="4">
    <source>
        <dbReference type="ARBA" id="ARBA00022552"/>
    </source>
</evidence>
<evidence type="ECO:0000256" key="2">
    <source>
        <dbReference type="ARBA" id="ARBA00007466"/>
    </source>
</evidence>
<feature type="region of interest" description="Disordered" evidence="7">
    <location>
        <begin position="249"/>
        <end position="275"/>
    </location>
</feature>
<dbReference type="GO" id="GO:0030490">
    <property type="term" value="P:maturation of SSU-rRNA"/>
    <property type="evidence" value="ECO:0007669"/>
    <property type="project" value="TreeGrafter"/>
</dbReference>
<accession>A0AA35T4H1</accession>
<evidence type="ECO:0000256" key="6">
    <source>
        <dbReference type="ARBA" id="ARBA00024695"/>
    </source>
</evidence>
<dbReference type="GO" id="GO:0032040">
    <property type="term" value="C:small-subunit processome"/>
    <property type="evidence" value="ECO:0007669"/>
    <property type="project" value="InterPro"/>
</dbReference>
<comment type="similarity">
    <text evidence="2">Belongs to the NOP14 family.</text>
</comment>
<evidence type="ECO:0000256" key="7">
    <source>
        <dbReference type="SAM" id="MobiDB-lite"/>
    </source>
</evidence>
<name>A0AA35T4H1_GEOBA</name>
<dbReference type="EMBL" id="CASHTH010003177">
    <property type="protein sequence ID" value="CAI8041278.1"/>
    <property type="molecule type" value="Genomic_DNA"/>
</dbReference>
<dbReference type="GO" id="GO:0030692">
    <property type="term" value="C:Noc4p-Nop14p complex"/>
    <property type="evidence" value="ECO:0007669"/>
    <property type="project" value="TreeGrafter"/>
</dbReference>
<sequence length="349" mass="39952">MGKPRSKVSAAEVVARKKKRAKRSDLSSNPFEVRVNRRKHDVLGQKIRSGRGLPGVARSRADQKRKQTLLQEYRSRGKAGVFQDKRFGEYDRQLSVEEKLAQRFFLEKKKRHGKFSLEDNDNEEGLTHFGQSLGDMEKFDGIQLSDGEEEEDISQTHFGGFLKRKRTATEVEEESEVRHWLTPERGTGGGDECLFGPPVVCTQTPKSRKDIMRELVVKSKQMKYERQSDKREAEELMETLDSQWEDVRGLISQPKPPPPQAVGSTDSTRASGSSDYDRVVRELAFERKAMATDRLKTTEELARDERDRLIKLEADRVQRMRGEERIQEGVMGGVDHTSADAIITKYDLH</sequence>
<dbReference type="Pfam" id="PF04147">
    <property type="entry name" value="Nop14"/>
    <property type="match status" value="1"/>
</dbReference>
<protein>
    <submittedName>
        <fullName evidence="8">Nucleolar protein 14</fullName>
    </submittedName>
</protein>
<keyword evidence="9" id="KW-1185">Reference proteome</keyword>
<gene>
    <name evidence="8" type="ORF">GBAR_LOCUS22950</name>
</gene>
<comment type="caution">
    <text evidence="8">The sequence shown here is derived from an EMBL/GenBank/DDBJ whole genome shotgun (WGS) entry which is preliminary data.</text>
</comment>
<evidence type="ECO:0000256" key="3">
    <source>
        <dbReference type="ARBA" id="ARBA00022517"/>
    </source>
</evidence>
<keyword evidence="4" id="KW-0698">rRNA processing</keyword>
<dbReference type="InterPro" id="IPR007276">
    <property type="entry name" value="Nop14"/>
</dbReference>
<organism evidence="8 9">
    <name type="scientific">Geodia barretti</name>
    <name type="common">Barrett's horny sponge</name>
    <dbReference type="NCBI Taxonomy" id="519541"/>
    <lineage>
        <taxon>Eukaryota</taxon>
        <taxon>Metazoa</taxon>
        <taxon>Porifera</taxon>
        <taxon>Demospongiae</taxon>
        <taxon>Heteroscleromorpha</taxon>
        <taxon>Tetractinellida</taxon>
        <taxon>Astrophorina</taxon>
        <taxon>Geodiidae</taxon>
        <taxon>Geodia</taxon>
    </lineage>
</organism>
<dbReference type="PANTHER" id="PTHR23183">
    <property type="entry name" value="NOP14"/>
    <property type="match status" value="1"/>
</dbReference>
<feature type="compositionally biased region" description="Polar residues" evidence="7">
    <location>
        <begin position="262"/>
        <end position="274"/>
    </location>
</feature>
<dbReference type="PANTHER" id="PTHR23183:SF0">
    <property type="entry name" value="NUCLEOLAR PROTEIN 14"/>
    <property type="match status" value="1"/>
</dbReference>
<dbReference type="Proteomes" id="UP001174909">
    <property type="component" value="Unassembled WGS sequence"/>
</dbReference>
<comment type="subcellular location">
    <subcellularLocation>
        <location evidence="1">Nucleus</location>
        <location evidence="1">Nucleolus</location>
    </subcellularLocation>
</comment>